<reference evidence="2" key="2">
    <citation type="journal article" date="2024" name="Antonie Van Leeuwenhoek">
        <title>Roseihalotalea indica gen. nov., sp. nov., a halophilic Bacteroidetes from mesopelagic Southwest Indian Ocean with higher carbohydrate metabolic potential.</title>
        <authorList>
            <person name="Chen B."/>
            <person name="Zhang M."/>
            <person name="Lin D."/>
            <person name="Ye J."/>
            <person name="Tang K."/>
        </authorList>
    </citation>
    <scope>NUCLEOTIDE SEQUENCE</scope>
    <source>
        <strain evidence="2">TK19036</strain>
    </source>
</reference>
<dbReference type="SUPFAM" id="SSF52540">
    <property type="entry name" value="P-loop containing nucleoside triphosphate hydrolases"/>
    <property type="match status" value="1"/>
</dbReference>
<dbReference type="AlphaFoldDB" id="A0AA49JH98"/>
<reference evidence="2" key="1">
    <citation type="journal article" date="2023" name="Comput. Struct. Biotechnol. J.">
        <title>Discovery of a novel marine Bacteroidetes with a rich repertoire of carbohydrate-active enzymes.</title>
        <authorList>
            <person name="Chen B."/>
            <person name="Liu G."/>
            <person name="Chen Q."/>
            <person name="Wang H."/>
            <person name="Liu L."/>
            <person name="Tang K."/>
        </authorList>
    </citation>
    <scope>NUCLEOTIDE SEQUENCE</scope>
    <source>
        <strain evidence="2">TK19036</strain>
    </source>
</reference>
<sequence length="256" mass="28883">MPHDYTAAERKTTASRSKPNENSMPSQPGQQLVLTQWMEEARHRLPSLVIDATNQPILEAVGAYFLGNEAECRKRGIKRQKGLFLVGPVGCGKTTIMQRLASQPVRLVATRDIARKFVKEGNNVLEHYGTKSYRIKHLGYGPVVQYDQPITYCFDDLGVEQNAKLYGNGCNVMAEILLDRYEQFIRHGMITHLTTNLNADELERLYGDRVRSRLREMCNLICFPAEAPDRRTGGQRTGGRQPGAVPRRDRHSGDPS</sequence>
<feature type="compositionally biased region" description="Polar residues" evidence="1">
    <location>
        <begin position="14"/>
        <end position="29"/>
    </location>
</feature>
<evidence type="ECO:0000313" key="2">
    <source>
        <dbReference type="EMBL" id="WKN38679.1"/>
    </source>
</evidence>
<feature type="region of interest" description="Disordered" evidence="1">
    <location>
        <begin position="1"/>
        <end position="29"/>
    </location>
</feature>
<dbReference type="InterPro" id="IPR027417">
    <property type="entry name" value="P-loop_NTPase"/>
</dbReference>
<protein>
    <submittedName>
        <fullName evidence="2">ATPase</fullName>
    </submittedName>
</protein>
<accession>A0AA49JH98</accession>
<feature type="region of interest" description="Disordered" evidence="1">
    <location>
        <begin position="229"/>
        <end position="256"/>
    </location>
</feature>
<gene>
    <name evidence="2" type="ORF">K4G66_08185</name>
</gene>
<name>A0AA49JH98_9BACT</name>
<dbReference type="Gene3D" id="3.40.50.300">
    <property type="entry name" value="P-loop containing nucleotide triphosphate hydrolases"/>
    <property type="match status" value="1"/>
</dbReference>
<evidence type="ECO:0000256" key="1">
    <source>
        <dbReference type="SAM" id="MobiDB-lite"/>
    </source>
</evidence>
<feature type="compositionally biased region" description="Basic and acidic residues" evidence="1">
    <location>
        <begin position="1"/>
        <end position="12"/>
    </location>
</feature>
<organism evidence="2">
    <name type="scientific">Roseihalotalea indica</name>
    <dbReference type="NCBI Taxonomy" id="2867963"/>
    <lineage>
        <taxon>Bacteria</taxon>
        <taxon>Pseudomonadati</taxon>
        <taxon>Bacteroidota</taxon>
        <taxon>Cytophagia</taxon>
        <taxon>Cytophagales</taxon>
        <taxon>Catalimonadaceae</taxon>
        <taxon>Roseihalotalea</taxon>
    </lineage>
</organism>
<dbReference type="EMBL" id="CP120682">
    <property type="protein sequence ID" value="WKN38679.1"/>
    <property type="molecule type" value="Genomic_DNA"/>
</dbReference>
<proteinExistence type="predicted"/>